<feature type="domain" description="NTF2-like N-terminal transpeptidase" evidence="9">
    <location>
        <begin position="30"/>
        <end position="165"/>
    </location>
</feature>
<dbReference type="GO" id="GO:0071972">
    <property type="term" value="F:peptidoglycan L,D-transpeptidase activity"/>
    <property type="evidence" value="ECO:0007669"/>
    <property type="project" value="TreeGrafter"/>
</dbReference>
<keyword evidence="11" id="KW-1185">Reference proteome</keyword>
<dbReference type="SUPFAM" id="SSF56519">
    <property type="entry name" value="Penicillin binding protein dimerisation domain"/>
    <property type="match status" value="1"/>
</dbReference>
<proteinExistence type="inferred from homology"/>
<gene>
    <name evidence="10" type="ORF">SAMN05216498_2612</name>
</gene>
<dbReference type="Pfam" id="PF03717">
    <property type="entry name" value="PBP_dimer"/>
    <property type="match status" value="1"/>
</dbReference>
<dbReference type="InterPro" id="IPR050515">
    <property type="entry name" value="Beta-lactam/transpept"/>
</dbReference>
<dbReference type="Pfam" id="PF05223">
    <property type="entry name" value="MecA_N"/>
    <property type="match status" value="1"/>
</dbReference>
<dbReference type="STRING" id="237069.SAMN05216498_2612"/>
<dbReference type="InterPro" id="IPR036138">
    <property type="entry name" value="PBP_dimer_sf"/>
</dbReference>
<name>A0A1H0CP81_9BACI</name>
<reference evidence="10 11" key="1">
    <citation type="submission" date="2016-10" db="EMBL/GenBank/DDBJ databases">
        <authorList>
            <person name="de Groot N.N."/>
        </authorList>
    </citation>
    <scope>NUCLEOTIDE SEQUENCE [LARGE SCALE GENOMIC DNA]</scope>
    <source>
        <strain evidence="10 11">CGMCC 1.3442</strain>
    </source>
</reference>
<comment type="catalytic activity">
    <reaction evidence="6">
        <text>Preferential cleavage: (Ac)2-L-Lys-D-Ala-|-D-Ala. Also transpeptidation of peptidyl-alanyl moieties that are N-acyl substituents of D-alanine.</text>
        <dbReference type="EC" id="3.4.16.4"/>
    </reaction>
</comment>
<feature type="domain" description="Penicillin-binding protein dimerisation" evidence="8">
    <location>
        <begin position="172"/>
        <end position="327"/>
    </location>
</feature>
<evidence type="ECO:0000259" key="8">
    <source>
        <dbReference type="Pfam" id="PF03717"/>
    </source>
</evidence>
<evidence type="ECO:0000256" key="4">
    <source>
        <dbReference type="ARBA" id="ARBA00012448"/>
    </source>
</evidence>
<evidence type="ECO:0000256" key="5">
    <source>
        <dbReference type="ARBA" id="ARBA00023136"/>
    </source>
</evidence>
<accession>A0A1H0CP81</accession>
<dbReference type="InterPro" id="IPR012338">
    <property type="entry name" value="Beta-lactam/transpept-like"/>
</dbReference>
<evidence type="ECO:0000256" key="2">
    <source>
        <dbReference type="ARBA" id="ARBA00004752"/>
    </source>
</evidence>
<dbReference type="GO" id="GO:0071555">
    <property type="term" value="P:cell wall organization"/>
    <property type="evidence" value="ECO:0007669"/>
    <property type="project" value="TreeGrafter"/>
</dbReference>
<comment type="pathway">
    <text evidence="2">Cell wall biogenesis; peptidoglycan biosynthesis.</text>
</comment>
<keyword evidence="5" id="KW-0472">Membrane</keyword>
<dbReference type="PANTHER" id="PTHR30627">
    <property type="entry name" value="PEPTIDOGLYCAN D,D-TRANSPEPTIDASE"/>
    <property type="match status" value="1"/>
</dbReference>
<dbReference type="GO" id="GO:0005886">
    <property type="term" value="C:plasma membrane"/>
    <property type="evidence" value="ECO:0007669"/>
    <property type="project" value="TreeGrafter"/>
</dbReference>
<dbReference type="GO" id="GO:0008658">
    <property type="term" value="F:penicillin binding"/>
    <property type="evidence" value="ECO:0007669"/>
    <property type="project" value="InterPro"/>
</dbReference>
<dbReference type="Pfam" id="PF00905">
    <property type="entry name" value="Transpeptidase"/>
    <property type="match status" value="1"/>
</dbReference>
<dbReference type="UniPathway" id="UPA00219"/>
<comment type="similarity">
    <text evidence="3">Belongs to the transpeptidase family.</text>
</comment>
<evidence type="ECO:0000256" key="3">
    <source>
        <dbReference type="ARBA" id="ARBA00007171"/>
    </source>
</evidence>
<dbReference type="OrthoDB" id="9766847at2"/>
<dbReference type="PROSITE" id="PS51257">
    <property type="entry name" value="PROKAR_LIPOPROTEIN"/>
    <property type="match status" value="1"/>
</dbReference>
<protein>
    <recommendedName>
        <fullName evidence="4">serine-type D-Ala-D-Ala carboxypeptidase</fullName>
        <ecNumber evidence="4">3.4.16.4</ecNumber>
    </recommendedName>
</protein>
<sequence>MKKILFLLVVVVILVGCSEEEETVEFTNPYDYLHDYISLWEQSEFQDMYDQYLLERTKAEYTFEDYGTRYEHLYDTLEVDQLSVEILEEQEITEEDFKTLTSYEVPVSISFQTLAGEVDYRKDVVLEKQVDEEYVGEGEVEIDPESPWHVEWDPSFILPNLEDGDEVRLSSLPAQRGEIVDRNGQLMATNGEVYELGVVLENFHESSLSELANILDLSEDSIKDKYEQSWVQPHHFVPIIKLSLEEKDLVTQATSIDGVTSRISMDRVYPFGKKAAHLTGYIGSITAEELEELEGQGYSSQDRIGKRGLEQLYDEQLRGEEGVEIYIEKTDQSTVTVAKKDAKDGETVQLTIDMNIQEKLYDLLKEENGTAMTMNPLTGEVTSLISFPAFDPNRFVLGLSQKEYNALMENENRPTINRFASSYSPGSTAKLMTTAIGLNQGVLEPEEQVTINGSTWQKDASWGNYYVSRVYTQDTQVDLESAIVNSDNIYFAMLGTNIGGEQFRAGLERLGFGEDFPFEYPVNQSQISNSGSFDHDVLLADTSYGQGQMLMNMVHLTSLYSGVVNNGDVMTPLLTLNEEQSVLIEDMVSEDQASLLQQLFRKVVSQGTAQSINLPNRQIAGKTGTAELKSSQEEDGVENGIFVSYDQSNPEMILTILIEGVQDSGGSGYVVELAKKFYE</sequence>
<dbReference type="AlphaFoldDB" id="A0A1H0CP81"/>
<dbReference type="GO" id="GO:0009252">
    <property type="term" value="P:peptidoglycan biosynthetic process"/>
    <property type="evidence" value="ECO:0007669"/>
    <property type="project" value="UniProtKB-UniPathway"/>
</dbReference>
<dbReference type="InterPro" id="IPR005311">
    <property type="entry name" value="PBP_dimer"/>
</dbReference>
<feature type="domain" description="Penicillin-binding protein transpeptidase" evidence="7">
    <location>
        <begin position="369"/>
        <end position="678"/>
    </location>
</feature>
<dbReference type="GO" id="GO:0009002">
    <property type="term" value="F:serine-type D-Ala-D-Ala carboxypeptidase activity"/>
    <property type="evidence" value="ECO:0007669"/>
    <property type="project" value="UniProtKB-EC"/>
</dbReference>
<dbReference type="SUPFAM" id="SSF54427">
    <property type="entry name" value="NTF2-like"/>
    <property type="match status" value="1"/>
</dbReference>
<dbReference type="InterPro" id="IPR032710">
    <property type="entry name" value="NTF2-like_dom_sf"/>
</dbReference>
<dbReference type="SUPFAM" id="SSF56601">
    <property type="entry name" value="beta-lactamase/transpeptidase-like"/>
    <property type="match status" value="1"/>
</dbReference>
<dbReference type="PANTHER" id="PTHR30627:SF25">
    <property type="entry name" value="PENICILLIN-BINDING PROTEIN 3"/>
    <property type="match status" value="1"/>
</dbReference>
<dbReference type="GO" id="GO:0046677">
    <property type="term" value="P:response to antibiotic"/>
    <property type="evidence" value="ECO:0007669"/>
    <property type="project" value="InterPro"/>
</dbReference>
<evidence type="ECO:0000313" key="10">
    <source>
        <dbReference type="EMBL" id="SDN59635.1"/>
    </source>
</evidence>
<dbReference type="Gene3D" id="3.10.450.100">
    <property type="entry name" value="NTF2-like, domain 1"/>
    <property type="match status" value="1"/>
</dbReference>
<evidence type="ECO:0000259" key="9">
    <source>
        <dbReference type="Pfam" id="PF05223"/>
    </source>
</evidence>
<dbReference type="InterPro" id="IPR001460">
    <property type="entry name" value="PCN-bd_Tpept"/>
</dbReference>
<evidence type="ECO:0000256" key="1">
    <source>
        <dbReference type="ARBA" id="ARBA00004370"/>
    </source>
</evidence>
<dbReference type="Gene3D" id="3.40.710.10">
    <property type="entry name" value="DD-peptidase/beta-lactamase superfamily"/>
    <property type="match status" value="1"/>
</dbReference>
<comment type="subcellular location">
    <subcellularLocation>
        <location evidence="1">Membrane</location>
    </subcellularLocation>
</comment>
<dbReference type="EC" id="3.4.16.4" evidence="4"/>
<dbReference type="Gene3D" id="3.90.1310.10">
    <property type="entry name" value="Penicillin-binding protein 2a (Domain 2)"/>
    <property type="match status" value="1"/>
</dbReference>
<organism evidence="10 11">
    <name type="scientific">Tenuibacillus multivorans</name>
    <dbReference type="NCBI Taxonomy" id="237069"/>
    <lineage>
        <taxon>Bacteria</taxon>
        <taxon>Bacillati</taxon>
        <taxon>Bacillota</taxon>
        <taxon>Bacilli</taxon>
        <taxon>Bacillales</taxon>
        <taxon>Bacillaceae</taxon>
        <taxon>Tenuibacillus</taxon>
    </lineage>
</organism>
<dbReference type="Proteomes" id="UP000199334">
    <property type="component" value="Unassembled WGS sequence"/>
</dbReference>
<dbReference type="EMBL" id="FNIG01000006">
    <property type="protein sequence ID" value="SDN59635.1"/>
    <property type="molecule type" value="Genomic_DNA"/>
</dbReference>
<dbReference type="InterPro" id="IPR007887">
    <property type="entry name" value="MecA_N"/>
</dbReference>
<evidence type="ECO:0000256" key="6">
    <source>
        <dbReference type="ARBA" id="ARBA00034000"/>
    </source>
</evidence>
<evidence type="ECO:0000259" key="7">
    <source>
        <dbReference type="Pfam" id="PF00905"/>
    </source>
</evidence>
<evidence type="ECO:0000313" key="11">
    <source>
        <dbReference type="Proteomes" id="UP000199334"/>
    </source>
</evidence>
<dbReference type="Gene3D" id="3.30.1390.30">
    <property type="entry name" value="Penicillin-binding protein 2a, domain 3"/>
    <property type="match status" value="1"/>
</dbReference>
<dbReference type="RefSeq" id="WP_093857024.1">
    <property type="nucleotide sequence ID" value="NZ_BJVZ01000002.1"/>
</dbReference>